<protein>
    <submittedName>
        <fullName evidence="1">Uncharacterized protein</fullName>
    </submittedName>
</protein>
<reference evidence="2" key="1">
    <citation type="submission" date="2016-10" db="EMBL/GenBank/DDBJ databases">
        <authorList>
            <person name="Varghese N."/>
            <person name="Submissions S."/>
        </authorList>
    </citation>
    <scope>NUCLEOTIDE SEQUENCE [LARGE SCALE GENOMIC DNA]</scope>
    <source>
        <strain evidence="2">CGMCC 1.9113</strain>
    </source>
</reference>
<accession>A0A1I5RAQ5</accession>
<dbReference type="AlphaFoldDB" id="A0A1I5RAQ5"/>
<dbReference type="Proteomes" id="UP000199586">
    <property type="component" value="Unassembled WGS sequence"/>
</dbReference>
<keyword evidence="2" id="KW-1185">Reference proteome</keyword>
<evidence type="ECO:0000313" key="2">
    <source>
        <dbReference type="Proteomes" id="UP000199586"/>
    </source>
</evidence>
<dbReference type="EMBL" id="FOXP01000003">
    <property type="protein sequence ID" value="SFP55589.1"/>
    <property type="molecule type" value="Genomic_DNA"/>
</dbReference>
<evidence type="ECO:0000313" key="1">
    <source>
        <dbReference type="EMBL" id="SFP55589.1"/>
    </source>
</evidence>
<sequence>MSSDIARLATLRTTLAEMERPGLGFANDQAIAGTRSAIRMIEQAWPDERLQAAHAAAIGQGEMAERDALLAEIEHRGLHG</sequence>
<proteinExistence type="predicted"/>
<organism evidence="1 2">
    <name type="scientific">Sphingomonas rubra</name>
    <dbReference type="NCBI Taxonomy" id="634430"/>
    <lineage>
        <taxon>Bacteria</taxon>
        <taxon>Pseudomonadati</taxon>
        <taxon>Pseudomonadota</taxon>
        <taxon>Alphaproteobacteria</taxon>
        <taxon>Sphingomonadales</taxon>
        <taxon>Sphingomonadaceae</taxon>
        <taxon>Sphingomonas</taxon>
    </lineage>
</organism>
<dbReference type="RefSeq" id="WP_093332100.1">
    <property type="nucleotide sequence ID" value="NZ_FOXP01000003.1"/>
</dbReference>
<gene>
    <name evidence="1" type="ORF">SAMN04488241_103126</name>
</gene>
<name>A0A1I5RAQ5_9SPHN</name>
<dbReference type="STRING" id="634430.SAMN04488241_103126"/>